<gene>
    <name evidence="2" type="ORF">IRY30_02525</name>
</gene>
<keyword evidence="1" id="KW-1133">Transmembrane helix</keyword>
<feature type="transmembrane region" description="Helical" evidence="1">
    <location>
        <begin position="73"/>
        <end position="93"/>
    </location>
</feature>
<dbReference type="EMBL" id="JADKMY010000001">
    <property type="protein sequence ID" value="MBF4552958.1"/>
    <property type="molecule type" value="Genomic_DNA"/>
</dbReference>
<sequence length="140" mass="15222">MSEASRPITAPTPVRATTSLLLGLAVAIMAMPIATGIKLIGLLLSVAIALLVTFNHPYRREVRKAVEVRNEKYTTSFTQVLPLFPLWLALMVLPVVASSWVLAGIVFAIAAAYAWAVHPQLDGTAHIRPITQETGRPRKK</sequence>
<protein>
    <recommendedName>
        <fullName evidence="4">Secreted protein</fullName>
    </recommendedName>
</protein>
<keyword evidence="1" id="KW-0812">Transmembrane</keyword>
<organism evidence="2 3">
    <name type="scientific">Corynebacterium suicordis DSM 45110</name>
    <dbReference type="NCBI Taxonomy" id="1121369"/>
    <lineage>
        <taxon>Bacteria</taxon>
        <taxon>Bacillati</taxon>
        <taxon>Actinomycetota</taxon>
        <taxon>Actinomycetes</taxon>
        <taxon>Mycobacteriales</taxon>
        <taxon>Corynebacteriaceae</taxon>
        <taxon>Corynebacterium</taxon>
    </lineage>
</organism>
<name>A0ABR9ZHP7_9CORY</name>
<keyword evidence="3" id="KW-1185">Reference proteome</keyword>
<reference evidence="2 3" key="1">
    <citation type="submission" date="2020-10" db="EMBL/GenBank/DDBJ databases">
        <title>Novel species in genus Corynebacterium.</title>
        <authorList>
            <person name="Zhang G."/>
        </authorList>
    </citation>
    <scope>NUCLEOTIDE SEQUENCE [LARGE SCALE GENOMIC DNA]</scope>
    <source>
        <strain evidence="2 3">DSM 45110</strain>
    </source>
</reference>
<evidence type="ECO:0000313" key="2">
    <source>
        <dbReference type="EMBL" id="MBF4552958.1"/>
    </source>
</evidence>
<evidence type="ECO:0000313" key="3">
    <source>
        <dbReference type="Proteomes" id="UP000635902"/>
    </source>
</evidence>
<evidence type="ECO:0008006" key="4">
    <source>
        <dbReference type="Google" id="ProtNLM"/>
    </source>
</evidence>
<comment type="caution">
    <text evidence="2">The sequence shown here is derived from an EMBL/GenBank/DDBJ whole genome shotgun (WGS) entry which is preliminary data.</text>
</comment>
<feature type="transmembrane region" description="Helical" evidence="1">
    <location>
        <begin position="20"/>
        <end position="52"/>
    </location>
</feature>
<dbReference type="Proteomes" id="UP000635902">
    <property type="component" value="Unassembled WGS sequence"/>
</dbReference>
<proteinExistence type="predicted"/>
<feature type="transmembrane region" description="Helical" evidence="1">
    <location>
        <begin position="99"/>
        <end position="118"/>
    </location>
</feature>
<evidence type="ECO:0000256" key="1">
    <source>
        <dbReference type="SAM" id="Phobius"/>
    </source>
</evidence>
<dbReference type="RefSeq" id="WP_194555821.1">
    <property type="nucleotide sequence ID" value="NZ_JADKMY010000001.1"/>
</dbReference>
<keyword evidence="1" id="KW-0472">Membrane</keyword>
<accession>A0ABR9ZHP7</accession>